<dbReference type="InterPro" id="IPR039538">
    <property type="entry name" value="BetI_C"/>
</dbReference>
<keyword evidence="8" id="KW-1185">Reference proteome</keyword>
<dbReference type="InterPro" id="IPR009057">
    <property type="entry name" value="Homeodomain-like_sf"/>
</dbReference>
<keyword evidence="3 5" id="KW-0238">DNA-binding</keyword>
<dbReference type="GO" id="GO:0003700">
    <property type="term" value="F:DNA-binding transcription factor activity"/>
    <property type="evidence" value="ECO:0007669"/>
    <property type="project" value="TreeGrafter"/>
</dbReference>
<gene>
    <name evidence="7" type="ORF">FBZ96_102579</name>
</gene>
<dbReference type="OrthoDB" id="9802802at2"/>
<comment type="caution">
    <text evidence="7">The sequence shown here is derived from an EMBL/GenBank/DDBJ whole genome shotgun (WGS) entry which is preliminary data.</text>
</comment>
<feature type="DNA-binding region" description="H-T-H motif" evidence="5">
    <location>
        <begin position="33"/>
        <end position="52"/>
    </location>
</feature>
<dbReference type="Pfam" id="PF00440">
    <property type="entry name" value="TetR_N"/>
    <property type="match status" value="1"/>
</dbReference>
<reference evidence="7 8" key="1">
    <citation type="submission" date="2019-06" db="EMBL/GenBank/DDBJ databases">
        <title>Genomic Encyclopedia of Type Strains, Phase IV (KMG-V): Genome sequencing to study the core and pangenomes of soil and plant-associated prokaryotes.</title>
        <authorList>
            <person name="Whitman W."/>
        </authorList>
    </citation>
    <scope>NUCLEOTIDE SEQUENCE [LARGE SCALE GENOMIC DNA]</scope>
    <source>
        <strain evidence="7 8">BR 510</strain>
    </source>
</reference>
<keyword evidence="2" id="KW-0805">Transcription regulation</keyword>
<name>A0A560E421_9BRAD</name>
<dbReference type="Pfam" id="PF13977">
    <property type="entry name" value="TetR_C_6"/>
    <property type="match status" value="1"/>
</dbReference>
<protein>
    <submittedName>
        <fullName evidence="7">TetR family transcriptional regulator</fullName>
    </submittedName>
</protein>
<dbReference type="InterPro" id="IPR036271">
    <property type="entry name" value="Tet_transcr_reg_TetR-rel_C_sf"/>
</dbReference>
<dbReference type="STRING" id="1803665.GCA_001641335_01951"/>
<dbReference type="PANTHER" id="PTHR30055:SF229">
    <property type="entry name" value="HTH-TYPE TRANSCRIPTIONAL REPRESSOR RV1474C"/>
    <property type="match status" value="1"/>
</dbReference>
<dbReference type="PROSITE" id="PS50977">
    <property type="entry name" value="HTH_TETR_2"/>
    <property type="match status" value="1"/>
</dbReference>
<dbReference type="SUPFAM" id="SSF46689">
    <property type="entry name" value="Homeodomain-like"/>
    <property type="match status" value="1"/>
</dbReference>
<dbReference type="Gene3D" id="1.10.357.10">
    <property type="entry name" value="Tetracycline Repressor, domain 2"/>
    <property type="match status" value="1"/>
</dbReference>
<evidence type="ECO:0000256" key="1">
    <source>
        <dbReference type="ARBA" id="ARBA00022491"/>
    </source>
</evidence>
<dbReference type="GO" id="GO:0000976">
    <property type="term" value="F:transcription cis-regulatory region binding"/>
    <property type="evidence" value="ECO:0007669"/>
    <property type="project" value="TreeGrafter"/>
</dbReference>
<dbReference type="PRINTS" id="PR00455">
    <property type="entry name" value="HTHTETR"/>
</dbReference>
<evidence type="ECO:0000313" key="7">
    <source>
        <dbReference type="EMBL" id="TWB04105.1"/>
    </source>
</evidence>
<dbReference type="Proteomes" id="UP000319949">
    <property type="component" value="Unassembled WGS sequence"/>
</dbReference>
<dbReference type="EMBL" id="VITK01000002">
    <property type="protein sequence ID" value="TWB04105.1"/>
    <property type="molecule type" value="Genomic_DNA"/>
</dbReference>
<evidence type="ECO:0000256" key="4">
    <source>
        <dbReference type="ARBA" id="ARBA00023163"/>
    </source>
</evidence>
<evidence type="ECO:0000256" key="2">
    <source>
        <dbReference type="ARBA" id="ARBA00023015"/>
    </source>
</evidence>
<dbReference type="InterPro" id="IPR001647">
    <property type="entry name" value="HTH_TetR"/>
</dbReference>
<dbReference type="InterPro" id="IPR050109">
    <property type="entry name" value="HTH-type_TetR-like_transc_reg"/>
</dbReference>
<accession>A0A560E421</accession>
<dbReference type="PANTHER" id="PTHR30055">
    <property type="entry name" value="HTH-TYPE TRANSCRIPTIONAL REGULATOR RUTR"/>
    <property type="match status" value="1"/>
</dbReference>
<feature type="domain" description="HTH tetR-type" evidence="6">
    <location>
        <begin position="10"/>
        <end position="70"/>
    </location>
</feature>
<organism evidence="7 8">
    <name type="scientific">Bradyrhizobium stylosanthis</name>
    <dbReference type="NCBI Taxonomy" id="1803665"/>
    <lineage>
        <taxon>Bacteria</taxon>
        <taxon>Pseudomonadati</taxon>
        <taxon>Pseudomonadota</taxon>
        <taxon>Alphaproteobacteria</taxon>
        <taxon>Hyphomicrobiales</taxon>
        <taxon>Nitrobacteraceae</taxon>
        <taxon>Bradyrhizobium</taxon>
    </lineage>
</organism>
<evidence type="ECO:0000313" key="8">
    <source>
        <dbReference type="Proteomes" id="UP000319949"/>
    </source>
</evidence>
<sequence length="212" mass="23505">MPKISDKQREGRRQQILKAALACFAENGFHQTGMADIVKRSGLSHGAVYLYFQSKDDLIEALADDRHRREAVLNSVAQGSGDPIEGLHALVRVYAQWLTDPAGEARRRVGIHGWAEALRNRRVRTNVVEGIDMPRALIVALVERGQHDGLIRQAPGAEAIARMLIAIFQGFVLQKSWGEDFDVATCMAAVDAVIDGLRTSKPGVKRRTRTER</sequence>
<keyword evidence="4" id="KW-0804">Transcription</keyword>
<dbReference type="Gene3D" id="1.10.10.60">
    <property type="entry name" value="Homeodomain-like"/>
    <property type="match status" value="1"/>
</dbReference>
<proteinExistence type="predicted"/>
<dbReference type="SUPFAM" id="SSF48498">
    <property type="entry name" value="Tetracyclin repressor-like, C-terminal domain"/>
    <property type="match status" value="1"/>
</dbReference>
<evidence type="ECO:0000259" key="6">
    <source>
        <dbReference type="PROSITE" id="PS50977"/>
    </source>
</evidence>
<dbReference type="RefSeq" id="WP_145658962.1">
    <property type="nucleotide sequence ID" value="NZ_VITK01000002.1"/>
</dbReference>
<evidence type="ECO:0000256" key="3">
    <source>
        <dbReference type="ARBA" id="ARBA00023125"/>
    </source>
</evidence>
<keyword evidence="1" id="KW-0678">Repressor</keyword>
<dbReference type="AlphaFoldDB" id="A0A560E421"/>
<evidence type="ECO:0000256" key="5">
    <source>
        <dbReference type="PROSITE-ProRule" id="PRU00335"/>
    </source>
</evidence>